<dbReference type="SFLD" id="SFLDS00003">
    <property type="entry name" value="Haloacid_Dehalogenase"/>
    <property type="match status" value="1"/>
</dbReference>
<dbReference type="Gene3D" id="2.70.150.10">
    <property type="entry name" value="Calcium-transporting ATPase, cytoplasmic transduction domain A"/>
    <property type="match status" value="1"/>
</dbReference>
<dbReference type="SUPFAM" id="SSF81665">
    <property type="entry name" value="Calcium ATPase, transmembrane domain M"/>
    <property type="match status" value="1"/>
</dbReference>
<dbReference type="Gene3D" id="3.40.50.1000">
    <property type="entry name" value="HAD superfamily/HAD-like"/>
    <property type="match status" value="1"/>
</dbReference>
<feature type="transmembrane region" description="Helical" evidence="6">
    <location>
        <begin position="638"/>
        <end position="660"/>
    </location>
</feature>
<evidence type="ECO:0000256" key="3">
    <source>
        <dbReference type="ARBA" id="ARBA00022967"/>
    </source>
</evidence>
<dbReference type="InterPro" id="IPR008250">
    <property type="entry name" value="ATPase_P-typ_transduc_dom_A_sf"/>
</dbReference>
<feature type="transmembrane region" description="Helical" evidence="6">
    <location>
        <begin position="765"/>
        <end position="787"/>
    </location>
</feature>
<keyword evidence="2 6" id="KW-0812">Transmembrane</keyword>
<evidence type="ECO:0000256" key="1">
    <source>
        <dbReference type="ARBA" id="ARBA00004141"/>
    </source>
</evidence>
<dbReference type="EC" id="3.6.3.-" evidence="8"/>
<dbReference type="InterPro" id="IPR023298">
    <property type="entry name" value="ATPase_P-typ_TM_dom_sf"/>
</dbReference>
<comment type="caution">
    <text evidence="8">The sequence shown here is derived from an EMBL/GenBank/DDBJ whole genome shotgun (WGS) entry which is preliminary data.</text>
</comment>
<keyword evidence="5 6" id="KW-0472">Membrane</keyword>
<evidence type="ECO:0000259" key="7">
    <source>
        <dbReference type="Pfam" id="PF00122"/>
    </source>
</evidence>
<feature type="transmembrane region" description="Helical" evidence="6">
    <location>
        <begin position="736"/>
        <end position="753"/>
    </location>
</feature>
<dbReference type="InterPro" id="IPR001757">
    <property type="entry name" value="P_typ_ATPase"/>
</dbReference>
<comment type="subcellular location">
    <subcellularLocation>
        <location evidence="1">Membrane</location>
        <topology evidence="1">Multi-pass membrane protein</topology>
    </subcellularLocation>
</comment>
<reference evidence="8 9" key="1">
    <citation type="journal article" date="2020" name="Microbiome">
        <title>Single-cell genomics of uncultured bacteria reveals dietary fiber responders in the mouse gut microbiota.</title>
        <authorList>
            <person name="Chijiiwa R."/>
            <person name="Hosokawa M."/>
            <person name="Kogawa M."/>
            <person name="Nishikawa Y."/>
            <person name="Ide K."/>
            <person name="Sakanashi C."/>
            <person name="Takahashi K."/>
            <person name="Takeyama H."/>
        </authorList>
    </citation>
    <scope>NUCLEOTIDE SEQUENCE [LARGE SCALE GENOMIC DNA]</scope>
    <source>
        <strain evidence="8">IMSAGC_017</strain>
    </source>
</reference>
<dbReference type="GO" id="GO:0016020">
    <property type="term" value="C:membrane"/>
    <property type="evidence" value="ECO:0007669"/>
    <property type="project" value="UniProtKB-SubCell"/>
</dbReference>
<dbReference type="PROSITE" id="PS00154">
    <property type="entry name" value="ATPASE_E1_E2"/>
    <property type="match status" value="1"/>
</dbReference>
<dbReference type="InterPro" id="IPR036412">
    <property type="entry name" value="HAD-like_sf"/>
</dbReference>
<dbReference type="Proteomes" id="UP000490821">
    <property type="component" value="Unassembled WGS sequence"/>
</dbReference>
<sequence>MMKFLYLGYNIYKSYKYYFIGEIMMKKIIGLSKSEVNLKIKEGKVNIAPKPVVKSNLQIIISHVFNLFNAYNFIIAVALISVQAYSSLFFVIIVVSNTVIRARQEIKSKNMIAKLNLIVSPKTKVVRDGVINLIDNEEIVLGDTVYFETGNQISADTKVIENSVEVDESLLTGEADPITKNPGDMLLSGSFILSGGCYGEVIHVGKDNYANKITDQARTRKPVSSELLNTFNTVTRYTSYLVLPLSILMLYQAYIIRDQSITSTIVNTATALLGMLPKGLVLLTSLSLAASVVKLGKQKTLVQEMFSIETLSRIDVLCLDKTGTLTEGKMEIEQVIDLDNPFSYDTHEIMCSFVAGSLDNNITFQTLKKYYNTPAKYKTLNRIAFSSARKWSAIELETIGTIIVGAPEIIQPKYQLPEHVVSMAQSGARVLMIGHHNNINIIQETINQTTPLGLIIIKDPIRKDAKKTLAFFSDNDVNVKVISGDNPATVSAIALQAGVVNADNYIDASTIKTDEQLEDAILNYNVIGRATPFQKHKMILCLQKHKQKVAMTGDGVNDVLALKDADVSIAMGSGSDIARQVAQFIIIDGKLETLVEVVREGRLVINNVTRSASMYYLKTIYTILLSFLSILLNIPYPFIPFQMTLLDMFIEGFPSFMILFERNIEKPKESITHHALRYSLPNALTIVLSVGIIKLLAPSLHLSLPEVFSILYFTTAFISIHMIYRIYCPINWYRGGVLVIDIIGFILSTPIFWPLLEMHSLNSKLISYILITIIICIPVLIILTRLIGKYLNKIQTKSIN</sequence>
<evidence type="ECO:0000256" key="2">
    <source>
        <dbReference type="ARBA" id="ARBA00022692"/>
    </source>
</evidence>
<dbReference type="EMBL" id="BLMI01000099">
    <property type="protein sequence ID" value="GFI40851.1"/>
    <property type="molecule type" value="Genomic_DNA"/>
</dbReference>
<organism evidence="8 9">
    <name type="scientific">Thomasclavelia cocleata</name>
    <dbReference type="NCBI Taxonomy" id="69824"/>
    <lineage>
        <taxon>Bacteria</taxon>
        <taxon>Bacillati</taxon>
        <taxon>Bacillota</taxon>
        <taxon>Erysipelotrichia</taxon>
        <taxon>Erysipelotrichales</taxon>
        <taxon>Coprobacillaceae</taxon>
        <taxon>Thomasclavelia</taxon>
    </lineage>
</organism>
<dbReference type="AlphaFoldDB" id="A0A829Z8Z2"/>
<name>A0A829Z8Z2_9FIRM</name>
<protein>
    <submittedName>
        <fullName evidence="8">Putative cation-transporting ATPase E</fullName>
        <ecNumber evidence="8">3.6.3.-</ecNumber>
    </submittedName>
</protein>
<feature type="transmembrane region" description="Helical" evidence="6">
    <location>
        <begin position="73"/>
        <end position="100"/>
    </location>
</feature>
<dbReference type="InterPro" id="IPR023299">
    <property type="entry name" value="ATPase_P-typ_cyto_dom_N"/>
</dbReference>
<evidence type="ECO:0000256" key="4">
    <source>
        <dbReference type="ARBA" id="ARBA00022989"/>
    </source>
</evidence>
<feature type="transmembrane region" description="Helical" evidence="6">
    <location>
        <begin position="707"/>
        <end position="724"/>
    </location>
</feature>
<gene>
    <name evidence="8" type="primary">ctpE_1</name>
    <name evidence="8" type="ORF">IMSAGC017_00890</name>
</gene>
<evidence type="ECO:0000256" key="5">
    <source>
        <dbReference type="ARBA" id="ARBA00023136"/>
    </source>
</evidence>
<dbReference type="SFLD" id="SFLDG00002">
    <property type="entry name" value="C1.7:_P-type_atpase_like"/>
    <property type="match status" value="1"/>
</dbReference>
<dbReference type="Gene3D" id="3.40.1110.10">
    <property type="entry name" value="Calcium-transporting ATPase, cytoplasmic domain N"/>
    <property type="match status" value="1"/>
</dbReference>
<keyword evidence="3" id="KW-1278">Translocase</keyword>
<dbReference type="InterPro" id="IPR023214">
    <property type="entry name" value="HAD_sf"/>
</dbReference>
<dbReference type="Gene3D" id="1.20.1110.10">
    <property type="entry name" value="Calcium-transporting ATPase, transmembrane domain"/>
    <property type="match status" value="1"/>
</dbReference>
<dbReference type="NCBIfam" id="TIGR01494">
    <property type="entry name" value="ATPase_P-type"/>
    <property type="match status" value="2"/>
</dbReference>
<feature type="transmembrane region" description="Helical" evidence="6">
    <location>
        <begin position="680"/>
        <end position="701"/>
    </location>
</feature>
<dbReference type="SUPFAM" id="SSF56784">
    <property type="entry name" value="HAD-like"/>
    <property type="match status" value="1"/>
</dbReference>
<dbReference type="InterPro" id="IPR059000">
    <property type="entry name" value="ATPase_P-type_domA"/>
</dbReference>
<evidence type="ECO:0000313" key="8">
    <source>
        <dbReference type="EMBL" id="GFI40851.1"/>
    </source>
</evidence>
<dbReference type="GO" id="GO:0005524">
    <property type="term" value="F:ATP binding"/>
    <property type="evidence" value="ECO:0007669"/>
    <property type="project" value="InterPro"/>
</dbReference>
<feature type="transmembrane region" description="Helical" evidence="6">
    <location>
        <begin position="615"/>
        <end position="632"/>
    </location>
</feature>
<feature type="transmembrane region" description="Helical" evidence="6">
    <location>
        <begin position="237"/>
        <end position="256"/>
    </location>
</feature>
<dbReference type="PRINTS" id="PR00120">
    <property type="entry name" value="HATPASE"/>
</dbReference>
<accession>A0A829Z8Z2</accession>
<keyword evidence="8" id="KW-0378">Hydrolase</keyword>
<dbReference type="SUPFAM" id="SSF81653">
    <property type="entry name" value="Calcium ATPase, transduction domain A"/>
    <property type="match status" value="1"/>
</dbReference>
<evidence type="ECO:0000256" key="6">
    <source>
        <dbReference type="SAM" id="Phobius"/>
    </source>
</evidence>
<feature type="domain" description="P-type ATPase A" evidence="7">
    <location>
        <begin position="120"/>
        <end position="216"/>
    </location>
</feature>
<proteinExistence type="predicted"/>
<dbReference type="SFLD" id="SFLDF00027">
    <property type="entry name" value="p-type_atpase"/>
    <property type="match status" value="1"/>
</dbReference>
<dbReference type="InterPro" id="IPR044492">
    <property type="entry name" value="P_typ_ATPase_HD_dom"/>
</dbReference>
<dbReference type="PANTHER" id="PTHR42861">
    <property type="entry name" value="CALCIUM-TRANSPORTING ATPASE"/>
    <property type="match status" value="1"/>
</dbReference>
<dbReference type="InterPro" id="IPR018303">
    <property type="entry name" value="ATPase_P-typ_P_site"/>
</dbReference>
<evidence type="ECO:0000313" key="9">
    <source>
        <dbReference type="Proteomes" id="UP000490821"/>
    </source>
</evidence>
<keyword evidence="4 6" id="KW-1133">Transmembrane helix</keyword>
<dbReference type="PRINTS" id="PR00119">
    <property type="entry name" value="CATATPASE"/>
</dbReference>
<dbReference type="Pfam" id="PF00702">
    <property type="entry name" value="Hydrolase"/>
    <property type="match status" value="1"/>
</dbReference>
<dbReference type="GO" id="GO:0016887">
    <property type="term" value="F:ATP hydrolysis activity"/>
    <property type="evidence" value="ECO:0007669"/>
    <property type="project" value="InterPro"/>
</dbReference>
<dbReference type="Pfam" id="PF00122">
    <property type="entry name" value="E1-E2_ATPase"/>
    <property type="match status" value="1"/>
</dbReference>
<feature type="transmembrane region" description="Helical" evidence="6">
    <location>
        <begin position="276"/>
        <end position="296"/>
    </location>
</feature>